<dbReference type="Proteomes" id="UP000008888">
    <property type="component" value="Chromosome"/>
</dbReference>
<dbReference type="RefSeq" id="WP_013818137.1">
    <property type="nucleotide sequence ID" value="NC_015572.1"/>
</dbReference>
<reference evidence="1 2" key="1">
    <citation type="journal article" date="2011" name="J. Bacteriol.">
        <title>Complete Genome Sequence of the Aerobic Marine Methanotroph Methylomonas methanica MC09.</title>
        <authorList>
            <person name="Boden R."/>
            <person name="Cunliffe M."/>
            <person name="Scanlan J."/>
            <person name="Moussard H."/>
            <person name="Kits K.D."/>
            <person name="Klotz M.G."/>
            <person name="Jetten M.S."/>
            <person name="Vuilleumier S."/>
            <person name="Han J."/>
            <person name="Peters L."/>
            <person name="Mikhailova N."/>
            <person name="Teshima H."/>
            <person name="Tapia R."/>
            <person name="Kyrpides N."/>
            <person name="Ivanova N."/>
            <person name="Pagani I."/>
            <person name="Cheng J.F."/>
            <person name="Goodwin L."/>
            <person name="Han C."/>
            <person name="Hauser L."/>
            <person name="Land M.L."/>
            <person name="Lapidus A."/>
            <person name="Lucas S."/>
            <person name="Pitluck S."/>
            <person name="Woyke T."/>
            <person name="Stein L."/>
            <person name="Murrell J.C."/>
        </authorList>
    </citation>
    <scope>NUCLEOTIDE SEQUENCE [LARGE SCALE GENOMIC DNA]</scope>
    <source>
        <strain evidence="1 2">MC09</strain>
    </source>
</reference>
<keyword evidence="2" id="KW-1185">Reference proteome</keyword>
<name>F9ZZ23_METMM</name>
<proteinExistence type="predicted"/>
<dbReference type="OrthoDB" id="10008190at2"/>
<accession>F9ZZ23</accession>
<gene>
    <name evidence="1" type="ordered locus">Metme_1455</name>
</gene>
<evidence type="ECO:0000313" key="1">
    <source>
        <dbReference type="EMBL" id="AEF99878.1"/>
    </source>
</evidence>
<dbReference type="HOGENOM" id="CLU_2451192_0_0_6"/>
<organism evidence="1 2">
    <name type="scientific">Methylomonas methanica (strain DSM 25384 / MC09)</name>
    <dbReference type="NCBI Taxonomy" id="857087"/>
    <lineage>
        <taxon>Bacteria</taxon>
        <taxon>Pseudomonadati</taxon>
        <taxon>Pseudomonadota</taxon>
        <taxon>Gammaproteobacteria</taxon>
        <taxon>Methylococcales</taxon>
        <taxon>Methylococcaceae</taxon>
        <taxon>Methylomonas</taxon>
    </lineage>
</organism>
<dbReference type="EMBL" id="CP002738">
    <property type="protein sequence ID" value="AEF99878.1"/>
    <property type="molecule type" value="Genomic_DNA"/>
</dbReference>
<reference evidence="2" key="3">
    <citation type="submission" date="2011-05" db="EMBL/GenBank/DDBJ databases">
        <title>Complete sequence of Methylomonas methanica MC09.</title>
        <authorList>
            <consortium name="US DOE Joint Genome Institute"/>
            <person name="Lucas S."/>
            <person name="Han J."/>
            <person name="Lapidus A."/>
            <person name="Cheng J.-F."/>
            <person name="Goodwin L."/>
            <person name="Pitluck S."/>
            <person name="Peters L."/>
            <person name="Mikhailova N."/>
            <person name="Teshima H."/>
            <person name="Han C."/>
            <person name="Tapia R."/>
            <person name="Land M."/>
            <person name="Hauser L."/>
            <person name="Kyrpides N."/>
            <person name="Ivanova N."/>
            <person name="Pagani I."/>
            <person name="Stein L."/>
            <person name="Woyke T."/>
        </authorList>
    </citation>
    <scope>NUCLEOTIDE SEQUENCE [LARGE SCALE GENOMIC DNA]</scope>
    <source>
        <strain evidence="2">MC09</strain>
    </source>
</reference>
<protein>
    <submittedName>
        <fullName evidence="1">Uncharacterized protein</fullName>
    </submittedName>
</protein>
<sequence>MLIAMKVASGYSTTAPVVDFGHTLSLATLGDVFTIADAYKGMDIRVNSVDAGIVDNRFSRNANVPIPGMGPLIGLGLIGLWVRRFKAAA</sequence>
<dbReference type="KEGG" id="mmt:Metme_1455"/>
<reference key="2">
    <citation type="submission" date="2011-05" db="EMBL/GenBank/DDBJ databases">
        <title>Complete genome sequence of the aerobic marine methanotroph Methylomonas methanica MC09.</title>
        <authorList>
            <person name="Boden R."/>
            <person name="Cunliffe M."/>
            <person name="Scanlan J."/>
            <person name="Moussard H."/>
            <person name="Kits K.D."/>
            <person name="Klotz M."/>
            <person name="Jetten M."/>
            <person name="Vuilleumier S."/>
            <person name="Han J."/>
            <person name="Peters L."/>
            <person name="Mikhailova N."/>
            <person name="Teshima H."/>
            <person name="Tapia R."/>
            <person name="Kyrpides N."/>
            <person name="Ivanova N."/>
            <person name="Pagani I."/>
            <person name="Cheng J.-F."/>
            <person name="Goodwin L."/>
            <person name="Han C."/>
            <person name="Hauser L."/>
            <person name="Land M."/>
            <person name="Lapidus A."/>
            <person name="Lucas S."/>
            <person name="Pitluck S."/>
            <person name="Woyke T."/>
            <person name="Stein L.Y."/>
            <person name="Murrell C."/>
        </authorList>
    </citation>
    <scope>NUCLEOTIDE SEQUENCE</scope>
    <source>
        <strain>MC09</strain>
    </source>
</reference>
<evidence type="ECO:0000313" key="2">
    <source>
        <dbReference type="Proteomes" id="UP000008888"/>
    </source>
</evidence>
<dbReference type="AlphaFoldDB" id="F9ZZ23"/>